<organism evidence="2 3">
    <name type="scientific">candidate division WWE3 bacterium</name>
    <dbReference type="NCBI Taxonomy" id="2053526"/>
    <lineage>
        <taxon>Bacteria</taxon>
        <taxon>Katanobacteria</taxon>
    </lineage>
</organism>
<reference evidence="2" key="2">
    <citation type="journal article" date="2021" name="Microbiome">
        <title>Successional dynamics and alternative stable states in a saline activated sludge microbial community over 9 years.</title>
        <authorList>
            <person name="Wang Y."/>
            <person name="Ye J."/>
            <person name="Ju F."/>
            <person name="Liu L."/>
            <person name="Boyd J.A."/>
            <person name="Deng Y."/>
            <person name="Parks D.H."/>
            <person name="Jiang X."/>
            <person name="Yin X."/>
            <person name="Woodcroft B.J."/>
            <person name="Tyson G.W."/>
            <person name="Hugenholtz P."/>
            <person name="Polz M.F."/>
            <person name="Zhang T."/>
        </authorList>
    </citation>
    <scope>NUCLEOTIDE SEQUENCE</scope>
    <source>
        <strain evidence="2">HKST-UBA01</strain>
    </source>
</reference>
<dbReference type="Gene3D" id="1.20.1280.290">
    <property type="match status" value="1"/>
</dbReference>
<accession>A0A955RQE1</accession>
<dbReference type="Proteomes" id="UP000701698">
    <property type="component" value="Unassembled WGS sequence"/>
</dbReference>
<keyword evidence="1" id="KW-0472">Membrane</keyword>
<gene>
    <name evidence="2" type="ORF">KC571_03360</name>
</gene>
<evidence type="ECO:0000256" key="1">
    <source>
        <dbReference type="SAM" id="Phobius"/>
    </source>
</evidence>
<evidence type="ECO:0000313" key="3">
    <source>
        <dbReference type="Proteomes" id="UP000701698"/>
    </source>
</evidence>
<comment type="caution">
    <text evidence="2">The sequence shown here is derived from an EMBL/GenBank/DDBJ whole genome shotgun (WGS) entry which is preliminary data.</text>
</comment>
<evidence type="ECO:0000313" key="2">
    <source>
        <dbReference type="EMBL" id="MCA9390418.1"/>
    </source>
</evidence>
<name>A0A955RQE1_UNCKA</name>
<proteinExistence type="predicted"/>
<keyword evidence="1" id="KW-0812">Transmembrane</keyword>
<feature type="transmembrane region" description="Helical" evidence="1">
    <location>
        <begin position="78"/>
        <end position="97"/>
    </location>
</feature>
<protein>
    <submittedName>
        <fullName evidence="2">Uncharacterized protein</fullName>
    </submittedName>
</protein>
<sequence>MHHHNYASDHSHGNFNSMFEKLMVIAAIVGPLASLPQGIDIYVTQNSSGVSLLTWILFLVISFLWFVYGLIHKEKLIILTYILYIIFDFFIIVGILMY</sequence>
<feature type="transmembrane region" description="Helical" evidence="1">
    <location>
        <begin position="21"/>
        <end position="39"/>
    </location>
</feature>
<keyword evidence="1" id="KW-1133">Transmembrane helix</keyword>
<reference evidence="2" key="1">
    <citation type="submission" date="2020-04" db="EMBL/GenBank/DDBJ databases">
        <authorList>
            <person name="Zhang T."/>
        </authorList>
    </citation>
    <scope>NUCLEOTIDE SEQUENCE</scope>
    <source>
        <strain evidence="2">HKST-UBA01</strain>
    </source>
</reference>
<feature type="transmembrane region" description="Helical" evidence="1">
    <location>
        <begin position="51"/>
        <end position="71"/>
    </location>
</feature>
<dbReference type="EMBL" id="JAGQKX010000091">
    <property type="protein sequence ID" value="MCA9390418.1"/>
    <property type="molecule type" value="Genomic_DNA"/>
</dbReference>
<dbReference type="AlphaFoldDB" id="A0A955RQE1"/>